<dbReference type="AlphaFoldDB" id="A0A1L9SPI1"/>
<dbReference type="STRING" id="1073090.A0A1L9SPI1"/>
<feature type="domain" description="Aminoglycoside phosphotransferase" evidence="1">
    <location>
        <begin position="213"/>
        <end position="414"/>
    </location>
</feature>
<dbReference type="GeneID" id="34612020"/>
<dbReference type="EMBL" id="KV878338">
    <property type="protein sequence ID" value="OJJ49026.1"/>
    <property type="molecule type" value="Genomic_DNA"/>
</dbReference>
<dbReference type="InterPro" id="IPR002575">
    <property type="entry name" value="Aminoglycoside_PTrfase"/>
</dbReference>
<dbReference type="OrthoDB" id="2906425at2759"/>
<evidence type="ECO:0000259" key="1">
    <source>
        <dbReference type="Pfam" id="PF01636"/>
    </source>
</evidence>
<organism evidence="2 3">
    <name type="scientific">Penicilliopsis zonata CBS 506.65</name>
    <dbReference type="NCBI Taxonomy" id="1073090"/>
    <lineage>
        <taxon>Eukaryota</taxon>
        <taxon>Fungi</taxon>
        <taxon>Dikarya</taxon>
        <taxon>Ascomycota</taxon>
        <taxon>Pezizomycotina</taxon>
        <taxon>Eurotiomycetes</taxon>
        <taxon>Eurotiomycetidae</taxon>
        <taxon>Eurotiales</taxon>
        <taxon>Aspergillaceae</taxon>
        <taxon>Penicilliopsis</taxon>
    </lineage>
</organism>
<proteinExistence type="predicted"/>
<dbReference type="Pfam" id="PF01636">
    <property type="entry name" value="APH"/>
    <property type="match status" value="1"/>
</dbReference>
<evidence type="ECO:0000313" key="3">
    <source>
        <dbReference type="Proteomes" id="UP000184188"/>
    </source>
</evidence>
<reference evidence="3" key="1">
    <citation type="journal article" date="2017" name="Genome Biol.">
        <title>Comparative genomics reveals high biological diversity and specific adaptations in the industrially and medically important fungal genus Aspergillus.</title>
        <authorList>
            <person name="de Vries R.P."/>
            <person name="Riley R."/>
            <person name="Wiebenga A."/>
            <person name="Aguilar-Osorio G."/>
            <person name="Amillis S."/>
            <person name="Uchima C.A."/>
            <person name="Anderluh G."/>
            <person name="Asadollahi M."/>
            <person name="Askin M."/>
            <person name="Barry K."/>
            <person name="Battaglia E."/>
            <person name="Bayram O."/>
            <person name="Benocci T."/>
            <person name="Braus-Stromeyer S.A."/>
            <person name="Caldana C."/>
            <person name="Canovas D."/>
            <person name="Cerqueira G.C."/>
            <person name="Chen F."/>
            <person name="Chen W."/>
            <person name="Choi C."/>
            <person name="Clum A."/>
            <person name="Dos Santos R.A."/>
            <person name="Damasio A.R."/>
            <person name="Diallinas G."/>
            <person name="Emri T."/>
            <person name="Fekete E."/>
            <person name="Flipphi M."/>
            <person name="Freyberg S."/>
            <person name="Gallo A."/>
            <person name="Gournas C."/>
            <person name="Habgood R."/>
            <person name="Hainaut M."/>
            <person name="Harispe M.L."/>
            <person name="Henrissat B."/>
            <person name="Hilden K.S."/>
            <person name="Hope R."/>
            <person name="Hossain A."/>
            <person name="Karabika E."/>
            <person name="Karaffa L."/>
            <person name="Karanyi Z."/>
            <person name="Krasevec N."/>
            <person name="Kuo A."/>
            <person name="Kusch H."/>
            <person name="LaButti K."/>
            <person name="Lagendijk E.L."/>
            <person name="Lapidus A."/>
            <person name="Levasseur A."/>
            <person name="Lindquist E."/>
            <person name="Lipzen A."/>
            <person name="Logrieco A.F."/>
            <person name="MacCabe A."/>
            <person name="Maekelae M.R."/>
            <person name="Malavazi I."/>
            <person name="Melin P."/>
            <person name="Meyer V."/>
            <person name="Mielnichuk N."/>
            <person name="Miskei M."/>
            <person name="Molnar A.P."/>
            <person name="Mule G."/>
            <person name="Ngan C.Y."/>
            <person name="Orejas M."/>
            <person name="Orosz E."/>
            <person name="Ouedraogo J.P."/>
            <person name="Overkamp K.M."/>
            <person name="Park H.-S."/>
            <person name="Perrone G."/>
            <person name="Piumi F."/>
            <person name="Punt P.J."/>
            <person name="Ram A.F."/>
            <person name="Ramon A."/>
            <person name="Rauscher S."/>
            <person name="Record E."/>
            <person name="Riano-Pachon D.M."/>
            <person name="Robert V."/>
            <person name="Roehrig J."/>
            <person name="Ruller R."/>
            <person name="Salamov A."/>
            <person name="Salih N.S."/>
            <person name="Samson R.A."/>
            <person name="Sandor E."/>
            <person name="Sanguinetti M."/>
            <person name="Schuetze T."/>
            <person name="Sepcic K."/>
            <person name="Shelest E."/>
            <person name="Sherlock G."/>
            <person name="Sophianopoulou V."/>
            <person name="Squina F.M."/>
            <person name="Sun H."/>
            <person name="Susca A."/>
            <person name="Todd R.B."/>
            <person name="Tsang A."/>
            <person name="Unkles S.E."/>
            <person name="van de Wiele N."/>
            <person name="van Rossen-Uffink D."/>
            <person name="Oliveira J.V."/>
            <person name="Vesth T.C."/>
            <person name="Visser J."/>
            <person name="Yu J.-H."/>
            <person name="Zhou M."/>
            <person name="Andersen M.R."/>
            <person name="Archer D.B."/>
            <person name="Baker S.E."/>
            <person name="Benoit I."/>
            <person name="Brakhage A.A."/>
            <person name="Braus G.H."/>
            <person name="Fischer R."/>
            <person name="Frisvad J.C."/>
            <person name="Goldman G.H."/>
            <person name="Houbraken J."/>
            <person name="Oakley B."/>
            <person name="Pocsi I."/>
            <person name="Scazzocchio C."/>
            <person name="Seiboth B."/>
            <person name="vanKuyk P.A."/>
            <person name="Wortman J."/>
            <person name="Dyer P.S."/>
            <person name="Grigoriev I.V."/>
        </authorList>
    </citation>
    <scope>NUCLEOTIDE SEQUENCE [LARGE SCALE GENOMIC DNA]</scope>
    <source>
        <strain evidence="3">CBS 506.65</strain>
    </source>
</reference>
<keyword evidence="3" id="KW-1185">Reference proteome</keyword>
<gene>
    <name evidence="2" type="ORF">ASPZODRAFT_149986</name>
</gene>
<dbReference type="RefSeq" id="XP_022583536.1">
    <property type="nucleotide sequence ID" value="XM_022725555.1"/>
</dbReference>
<dbReference type="PANTHER" id="PTHR21310:SF15">
    <property type="entry name" value="AMINOGLYCOSIDE PHOSPHOTRANSFERASE DOMAIN-CONTAINING PROTEIN"/>
    <property type="match status" value="1"/>
</dbReference>
<sequence>MDDPVISLSNADAPHWNRDLMLEFQAALAEDPAADLLSMFTDSYLHAHRKDQNLKASHAETINFRMLTHLYDAVKKNPKVNLLSVFPLGYHDDIEIAAERKNPDPEKGRRLENRRNSKGKLMFRERFDDVEGGAQVVFPLSEDVIALLSQYSSEGPDEMLGDQEKLLSSLKQLLRKSPRIWDNFFTGMVVKCNERIVAKVGIQNDEDNPEYTEYTSMQYLEQQVPDIPASRPRGLVEFYPYWVIFMSYVPDMSLADAWPSLRHKDKLSIQHQLEAMFDRLRSIRQDDGQPLGGVCGEGVKEVLVKPFGTIRDITTSKQYLDLHFSTHRRCSKTYMAFLRSLLEQDGKLSASMQGSVFSHGDVRTANIMVQRDASTGQWVVSGIIDWAYAGFYPEYYEGTGVARALSFDKEDDWYLYLPRNISPANFPVPFLVNRLLHHHDW</sequence>
<dbReference type="Gene3D" id="3.90.1200.10">
    <property type="match status" value="1"/>
</dbReference>
<dbReference type="InterPro" id="IPR011009">
    <property type="entry name" value="Kinase-like_dom_sf"/>
</dbReference>
<accession>A0A1L9SPI1</accession>
<dbReference type="InterPro" id="IPR051678">
    <property type="entry name" value="AGP_Transferase"/>
</dbReference>
<dbReference type="SUPFAM" id="SSF56112">
    <property type="entry name" value="Protein kinase-like (PK-like)"/>
    <property type="match status" value="1"/>
</dbReference>
<protein>
    <recommendedName>
        <fullName evidence="1">Aminoglycoside phosphotransferase domain-containing protein</fullName>
    </recommendedName>
</protein>
<dbReference type="Proteomes" id="UP000184188">
    <property type="component" value="Unassembled WGS sequence"/>
</dbReference>
<dbReference type="PANTHER" id="PTHR21310">
    <property type="entry name" value="AMINOGLYCOSIDE PHOSPHOTRANSFERASE-RELATED-RELATED"/>
    <property type="match status" value="1"/>
</dbReference>
<dbReference type="VEuPathDB" id="FungiDB:ASPZODRAFT_149986"/>
<evidence type="ECO:0000313" key="2">
    <source>
        <dbReference type="EMBL" id="OJJ49026.1"/>
    </source>
</evidence>
<name>A0A1L9SPI1_9EURO</name>